<dbReference type="OrthoDB" id="5953307at2"/>
<gene>
    <name evidence="1" type="ORF">C4N9_18180</name>
</gene>
<name>A0A2U2C5W7_9RHOB</name>
<organism evidence="1 2">
    <name type="scientific">Pararhodobacter marinus</name>
    <dbReference type="NCBI Taxonomy" id="2184063"/>
    <lineage>
        <taxon>Bacteria</taxon>
        <taxon>Pseudomonadati</taxon>
        <taxon>Pseudomonadota</taxon>
        <taxon>Alphaproteobacteria</taxon>
        <taxon>Rhodobacterales</taxon>
        <taxon>Paracoccaceae</taxon>
        <taxon>Pararhodobacter</taxon>
    </lineage>
</organism>
<accession>A0A2U2C5W7</accession>
<dbReference type="Proteomes" id="UP000244940">
    <property type="component" value="Unassembled WGS sequence"/>
</dbReference>
<evidence type="ECO:0000313" key="2">
    <source>
        <dbReference type="Proteomes" id="UP000244940"/>
    </source>
</evidence>
<dbReference type="AlphaFoldDB" id="A0A2U2C5W7"/>
<dbReference type="Pfam" id="PF06718">
    <property type="entry name" value="DUF1203"/>
    <property type="match status" value="1"/>
</dbReference>
<dbReference type="InterPro" id="IPR009593">
    <property type="entry name" value="DUF1203"/>
</dbReference>
<proteinExistence type="predicted"/>
<keyword evidence="2" id="KW-1185">Reference proteome</keyword>
<sequence>MTFQIHALPETDFAPLFALTDEDLAARRIRRSVVTASPGTPCRVSLEDAGIGERVLLLNYTHQPAATPYHASHAIFVREGVMQARPAPGAVPAVFLSRLISVRMFDGGDMMIDAEAVAGQDLGAALTRCFADPAVAYIHLHYAKPGCFAASVRRA</sequence>
<evidence type="ECO:0000313" key="1">
    <source>
        <dbReference type="EMBL" id="PWE27231.1"/>
    </source>
</evidence>
<reference evidence="1 2" key="1">
    <citation type="submission" date="2018-05" db="EMBL/GenBank/DDBJ databases">
        <title>Pararhodobacter marina sp. nov., isolated from deep-sea water of the Indian Ocean.</title>
        <authorList>
            <person name="Lai Q.Sr."/>
            <person name="Liu X."/>
            <person name="Shao Z."/>
        </authorList>
    </citation>
    <scope>NUCLEOTIDE SEQUENCE [LARGE SCALE GENOMIC DNA]</scope>
    <source>
        <strain evidence="1 2">CIC4N-9</strain>
    </source>
</reference>
<comment type="caution">
    <text evidence="1">The sequence shown here is derived from an EMBL/GenBank/DDBJ whole genome shotgun (WGS) entry which is preliminary data.</text>
</comment>
<dbReference type="GeneID" id="94366826"/>
<dbReference type="EMBL" id="QEYD01000012">
    <property type="protein sequence ID" value="PWE27231.1"/>
    <property type="molecule type" value="Genomic_DNA"/>
</dbReference>
<dbReference type="RefSeq" id="WP_109534775.1">
    <property type="nucleotide sequence ID" value="NZ_QEYD01000012.1"/>
</dbReference>
<protein>
    <submittedName>
        <fullName evidence="1">DUF1203 domain-containing protein</fullName>
    </submittedName>
</protein>
<dbReference type="PIRSF" id="PIRSF034110">
    <property type="entry name" value="DUF1203"/>
    <property type="match status" value="1"/>
</dbReference>